<name>A0A559MB17_9HELO</name>
<evidence type="ECO:0000256" key="2">
    <source>
        <dbReference type="RuleBase" id="RU003682"/>
    </source>
</evidence>
<dbReference type="PANTHER" id="PTHR47990">
    <property type="entry name" value="2-OXOGLUTARATE (2OG) AND FE(II)-DEPENDENT OXYGENASE SUPERFAMILY PROTEIN-RELATED"/>
    <property type="match status" value="1"/>
</dbReference>
<organism evidence="4 5">
    <name type="scientific">Lachnellula willkommii</name>
    <dbReference type="NCBI Taxonomy" id="215461"/>
    <lineage>
        <taxon>Eukaryota</taxon>
        <taxon>Fungi</taxon>
        <taxon>Dikarya</taxon>
        <taxon>Ascomycota</taxon>
        <taxon>Pezizomycotina</taxon>
        <taxon>Leotiomycetes</taxon>
        <taxon>Helotiales</taxon>
        <taxon>Lachnaceae</taxon>
        <taxon>Lachnellula</taxon>
    </lineage>
</organism>
<dbReference type="Pfam" id="PF03171">
    <property type="entry name" value="2OG-FeII_Oxy"/>
    <property type="match status" value="1"/>
</dbReference>
<sequence>MTASNGTSNSTGQIPVIDISGTTPKAEVAKQLVDAATTYGFVYIKNQGKDIPVEAIDNTFSLSKKFFSSPIEEKEPCKITENVLSRYIAQRLSSANVVPKNRGWSGMHSETLDPASQRVGDFKEAMNLGEFAQGKAQQPLPPAFADNEADLDAFQKYCHAMMMKILTLFAIGLQIDPSSGGSTWFSSRHIGGPSGCTLRLLHYPSISPSQDFKPEVDIRAGAHSDYGSITLLFQRPGQPGLEIIPPESQPTNRNFGPTAAWTPVPVSPPSTESDPSPPILVNIGDLLSHWTNGLFKSTVHRVVFPKEGREGGEDRYSIAYFGHPVGSTVLEAVPSEMVKSLRKEGDGEGEFVKAMTADEHLMGRLKATYLGMYREGEGEVGEKVAAA</sequence>
<dbReference type="EMBL" id="QGML01000974">
    <property type="protein sequence ID" value="TVY90122.1"/>
    <property type="molecule type" value="Genomic_DNA"/>
</dbReference>
<dbReference type="AlphaFoldDB" id="A0A559MB17"/>
<reference evidence="4 5" key="1">
    <citation type="submission" date="2018-05" db="EMBL/GenBank/DDBJ databases">
        <title>Genome sequencing and assembly of the regulated plant pathogen Lachnellula willkommii and related sister species for the development of diagnostic species identification markers.</title>
        <authorList>
            <person name="Giroux E."/>
            <person name="Bilodeau G."/>
        </authorList>
    </citation>
    <scope>NUCLEOTIDE SEQUENCE [LARGE SCALE GENOMIC DNA]</scope>
    <source>
        <strain evidence="4 5">CBS 172.35</strain>
    </source>
</reference>
<dbReference type="InterPro" id="IPR005123">
    <property type="entry name" value="Oxoglu/Fe-dep_dioxygenase_dom"/>
</dbReference>
<dbReference type="PROSITE" id="PS51471">
    <property type="entry name" value="FE2OG_OXY"/>
    <property type="match status" value="1"/>
</dbReference>
<dbReference type="InterPro" id="IPR050231">
    <property type="entry name" value="Iron_ascorbate_oxido_reductase"/>
</dbReference>
<dbReference type="Proteomes" id="UP000315522">
    <property type="component" value="Unassembled WGS sequence"/>
</dbReference>
<feature type="domain" description="Fe2OG dioxygenase" evidence="3">
    <location>
        <begin position="192"/>
        <end position="324"/>
    </location>
</feature>
<dbReference type="InterPro" id="IPR027443">
    <property type="entry name" value="IPNS-like_sf"/>
</dbReference>
<keyword evidence="5" id="KW-1185">Reference proteome</keyword>
<dbReference type="SUPFAM" id="SSF51197">
    <property type="entry name" value="Clavaminate synthase-like"/>
    <property type="match status" value="1"/>
</dbReference>
<dbReference type="GO" id="GO:0044283">
    <property type="term" value="P:small molecule biosynthetic process"/>
    <property type="evidence" value="ECO:0007669"/>
    <property type="project" value="UniProtKB-ARBA"/>
</dbReference>
<comment type="caution">
    <text evidence="4">The sequence shown here is derived from an EMBL/GenBank/DDBJ whole genome shotgun (WGS) entry which is preliminary data.</text>
</comment>
<accession>A0A559MB17</accession>
<protein>
    <submittedName>
        <fullName evidence="4">UPF0676 protein</fullName>
    </submittedName>
</protein>
<evidence type="ECO:0000256" key="1">
    <source>
        <dbReference type="ARBA" id="ARBA00008056"/>
    </source>
</evidence>
<dbReference type="FunFam" id="2.60.120.330:FF:000051">
    <property type="entry name" value="Clavaminate synthase-like protein"/>
    <property type="match status" value="1"/>
</dbReference>
<evidence type="ECO:0000313" key="4">
    <source>
        <dbReference type="EMBL" id="TVY90122.1"/>
    </source>
</evidence>
<keyword evidence="2" id="KW-0408">Iron</keyword>
<dbReference type="Pfam" id="PF14226">
    <property type="entry name" value="DIOX_N"/>
    <property type="match status" value="1"/>
</dbReference>
<proteinExistence type="inferred from homology"/>
<keyword evidence="2" id="KW-0560">Oxidoreductase</keyword>
<comment type="similarity">
    <text evidence="1 2">Belongs to the iron/ascorbate-dependent oxidoreductase family.</text>
</comment>
<dbReference type="GO" id="GO:0046872">
    <property type="term" value="F:metal ion binding"/>
    <property type="evidence" value="ECO:0007669"/>
    <property type="project" value="UniProtKB-KW"/>
</dbReference>
<dbReference type="InterPro" id="IPR044861">
    <property type="entry name" value="IPNS-like_FE2OG_OXY"/>
</dbReference>
<dbReference type="GO" id="GO:0016491">
    <property type="term" value="F:oxidoreductase activity"/>
    <property type="evidence" value="ECO:0007669"/>
    <property type="project" value="UniProtKB-KW"/>
</dbReference>
<keyword evidence="2" id="KW-0479">Metal-binding</keyword>
<evidence type="ECO:0000313" key="5">
    <source>
        <dbReference type="Proteomes" id="UP000315522"/>
    </source>
</evidence>
<evidence type="ECO:0000259" key="3">
    <source>
        <dbReference type="PROSITE" id="PS51471"/>
    </source>
</evidence>
<dbReference type="Gene3D" id="2.60.120.330">
    <property type="entry name" value="B-lactam Antibiotic, Isopenicillin N Synthase, Chain"/>
    <property type="match status" value="1"/>
</dbReference>
<gene>
    <name evidence="4" type="ORF">LAWI1_G003735</name>
</gene>
<dbReference type="InterPro" id="IPR026992">
    <property type="entry name" value="DIOX_N"/>
</dbReference>